<protein>
    <recommendedName>
        <fullName evidence="2">DUF7144 domain-containing protein</fullName>
    </recommendedName>
</protein>
<feature type="transmembrane region" description="Helical" evidence="1">
    <location>
        <begin position="84"/>
        <end position="100"/>
    </location>
</feature>
<dbReference type="Pfam" id="PF23636">
    <property type="entry name" value="DUF7144"/>
    <property type="match status" value="1"/>
</dbReference>
<proteinExistence type="predicted"/>
<sequence>MDGETKAAWAAGGMVFAAISMIMIGVWQAIEGIFGIATDEFYTEVADYVVNVDTTAWGWVHLILGVITALVGCALFTGATWARVLGITLASLVLINNFLYLPFYPFWSLLIIALAVFSIWAIAVAPKPSEAAYR</sequence>
<gene>
    <name evidence="3" type="ORF">O1R50_19450</name>
</gene>
<comment type="caution">
    <text evidence="3">The sequence shown here is derived from an EMBL/GenBank/DDBJ whole genome shotgun (WGS) entry which is preliminary data.</text>
</comment>
<organism evidence="3 4">
    <name type="scientific">Glycomyces luteolus</name>
    <dbReference type="NCBI Taxonomy" id="2670330"/>
    <lineage>
        <taxon>Bacteria</taxon>
        <taxon>Bacillati</taxon>
        <taxon>Actinomycetota</taxon>
        <taxon>Actinomycetes</taxon>
        <taxon>Glycomycetales</taxon>
        <taxon>Glycomycetaceae</taxon>
        <taxon>Glycomyces</taxon>
    </lineage>
</organism>
<feature type="domain" description="DUF7144" evidence="2">
    <location>
        <begin position="14"/>
        <end position="125"/>
    </location>
</feature>
<keyword evidence="1" id="KW-0812">Transmembrane</keyword>
<feature type="transmembrane region" description="Helical" evidence="1">
    <location>
        <begin position="7"/>
        <end position="30"/>
    </location>
</feature>
<name>A0A9X3SUX8_9ACTN</name>
<accession>A0A9X3SUX8</accession>
<dbReference type="RefSeq" id="WP_270111847.1">
    <property type="nucleotide sequence ID" value="NZ_JAPZVP010000017.1"/>
</dbReference>
<evidence type="ECO:0000256" key="1">
    <source>
        <dbReference type="SAM" id="Phobius"/>
    </source>
</evidence>
<dbReference type="Proteomes" id="UP001146067">
    <property type="component" value="Unassembled WGS sequence"/>
</dbReference>
<dbReference type="AlphaFoldDB" id="A0A9X3SUX8"/>
<feature type="transmembrane region" description="Helical" evidence="1">
    <location>
        <begin position="56"/>
        <end position="77"/>
    </location>
</feature>
<dbReference type="InterPro" id="IPR055568">
    <property type="entry name" value="DUF7144"/>
</dbReference>
<evidence type="ECO:0000259" key="2">
    <source>
        <dbReference type="Pfam" id="PF23636"/>
    </source>
</evidence>
<feature type="transmembrane region" description="Helical" evidence="1">
    <location>
        <begin position="106"/>
        <end position="125"/>
    </location>
</feature>
<dbReference type="EMBL" id="JAPZVP010000017">
    <property type="protein sequence ID" value="MDA1361813.1"/>
    <property type="molecule type" value="Genomic_DNA"/>
</dbReference>
<reference evidence="3" key="1">
    <citation type="submission" date="2022-12" db="EMBL/GenBank/DDBJ databases">
        <title>Gycomyces niveus sp.nov.,a novel actinomycete isolated from soil in Shouguan.</title>
        <authorList>
            <person name="Yang X."/>
        </authorList>
    </citation>
    <scope>NUCLEOTIDE SEQUENCE</scope>
    <source>
        <strain evidence="3">NEAU-A15</strain>
    </source>
</reference>
<evidence type="ECO:0000313" key="4">
    <source>
        <dbReference type="Proteomes" id="UP001146067"/>
    </source>
</evidence>
<keyword evidence="1" id="KW-1133">Transmembrane helix</keyword>
<keyword evidence="1" id="KW-0472">Membrane</keyword>
<keyword evidence="4" id="KW-1185">Reference proteome</keyword>
<evidence type="ECO:0000313" key="3">
    <source>
        <dbReference type="EMBL" id="MDA1361813.1"/>
    </source>
</evidence>